<proteinExistence type="predicted"/>
<dbReference type="GO" id="GO:0020037">
    <property type="term" value="F:heme binding"/>
    <property type="evidence" value="ECO:0007669"/>
    <property type="project" value="InterPro"/>
</dbReference>
<gene>
    <name evidence="6" type="ORF">SAMN05421795_102394</name>
</gene>
<dbReference type="InterPro" id="IPR051395">
    <property type="entry name" value="Cytochrome_c_Peroxidase/MauG"/>
</dbReference>
<dbReference type="PANTHER" id="PTHR30600">
    <property type="entry name" value="CYTOCHROME C PEROXIDASE-RELATED"/>
    <property type="match status" value="1"/>
</dbReference>
<feature type="domain" description="Cytochrome c" evidence="5">
    <location>
        <begin position="318"/>
        <end position="437"/>
    </location>
</feature>
<dbReference type="SUPFAM" id="SSF46626">
    <property type="entry name" value="Cytochrome c"/>
    <property type="match status" value="1"/>
</dbReference>
<dbReference type="GO" id="GO:0004130">
    <property type="term" value="F:cytochrome-c peroxidase activity"/>
    <property type="evidence" value="ECO:0007669"/>
    <property type="project" value="TreeGrafter"/>
</dbReference>
<evidence type="ECO:0000313" key="7">
    <source>
        <dbReference type="Proteomes" id="UP000186098"/>
    </source>
</evidence>
<keyword evidence="7" id="KW-1185">Reference proteome</keyword>
<accession>A0A1N7L0P5</accession>
<dbReference type="Proteomes" id="UP000186098">
    <property type="component" value="Unassembled WGS sequence"/>
</dbReference>
<dbReference type="STRING" id="407234.SAMN05421795_102394"/>
<dbReference type="GO" id="GO:0046872">
    <property type="term" value="F:metal ion binding"/>
    <property type="evidence" value="ECO:0007669"/>
    <property type="project" value="UniProtKB-KW"/>
</dbReference>
<evidence type="ECO:0000256" key="2">
    <source>
        <dbReference type="ARBA" id="ARBA00022723"/>
    </source>
</evidence>
<evidence type="ECO:0000259" key="5">
    <source>
        <dbReference type="PROSITE" id="PS51007"/>
    </source>
</evidence>
<reference evidence="7" key="1">
    <citation type="submission" date="2017-01" db="EMBL/GenBank/DDBJ databases">
        <authorList>
            <person name="Varghese N."/>
            <person name="Submissions S."/>
        </authorList>
    </citation>
    <scope>NUCLEOTIDE SEQUENCE [LARGE SCALE GENOMIC DNA]</scope>
    <source>
        <strain evidence="7">DSM 18714</strain>
    </source>
</reference>
<dbReference type="PANTHER" id="PTHR30600:SF4">
    <property type="entry name" value="CYTOCHROME C DOMAIN-CONTAINING PROTEIN"/>
    <property type="match status" value="1"/>
</dbReference>
<sequence length="437" mass="44810">MTGNGKRAPRGSRRLSGLLVAGLVLCAGGAAADGLERLAGKALFDKIWVSAPASTRASDGLGPLYNARSCAACHAGPAHGASLGASLGASPDTSPDAASGLSEVVRVLHLWQPDGAGIRPDPAWGHQLQRFAAPGLHAEPDPALTHETRIMTLADGTAVPLRRPVPAALPGADPQTIVSPRIAPRLVGLGPLDRLPETVLDALADPEDVDGDGISGRRGQARDAAGRVVPGRFGHRAEAATLADQIAIAFARDIGISTPLQPAPWGDCTPAQAACRTAPHGLAAPRGAAAPRTPFELDGPGLDLVTDYTAGLRAPPGPADPRGAALFAQLGCAACHRPTLGPAATPAFSDLLLHDMGPGLADPGAAHLERAREWRTPPLLGLGQAARGGGVFLHDGRAGTLLEAILWHDGEAAPARDRLRALPPEDRAALIRYLETL</sequence>
<dbReference type="RefSeq" id="WP_076364153.1">
    <property type="nucleotide sequence ID" value="NZ_FTOM01000002.1"/>
</dbReference>
<dbReference type="InterPro" id="IPR036909">
    <property type="entry name" value="Cyt_c-like_dom_sf"/>
</dbReference>
<evidence type="ECO:0000256" key="4">
    <source>
        <dbReference type="PROSITE-ProRule" id="PRU00433"/>
    </source>
</evidence>
<keyword evidence="3 4" id="KW-0408">Iron</keyword>
<dbReference type="GO" id="GO:0009055">
    <property type="term" value="F:electron transfer activity"/>
    <property type="evidence" value="ECO:0007669"/>
    <property type="project" value="InterPro"/>
</dbReference>
<dbReference type="AlphaFoldDB" id="A0A1N7L0P5"/>
<dbReference type="Pfam" id="PF06537">
    <property type="entry name" value="DHOR"/>
    <property type="match status" value="1"/>
</dbReference>
<evidence type="ECO:0000313" key="6">
    <source>
        <dbReference type="EMBL" id="SIS67377.1"/>
    </source>
</evidence>
<dbReference type="PROSITE" id="PS51007">
    <property type="entry name" value="CYTC"/>
    <property type="match status" value="1"/>
</dbReference>
<keyword evidence="2 4" id="KW-0479">Metal-binding</keyword>
<keyword evidence="1 4" id="KW-0349">Heme</keyword>
<organism evidence="6 7">
    <name type="scientific">Phaeovulum vinaykumarii</name>
    <dbReference type="NCBI Taxonomy" id="407234"/>
    <lineage>
        <taxon>Bacteria</taxon>
        <taxon>Pseudomonadati</taxon>
        <taxon>Pseudomonadota</taxon>
        <taxon>Alphaproteobacteria</taxon>
        <taxon>Rhodobacterales</taxon>
        <taxon>Paracoccaceae</taxon>
        <taxon>Phaeovulum</taxon>
    </lineage>
</organism>
<protein>
    <submittedName>
        <fullName evidence="6">CxxC motif-containing protein, DUF1111 family</fullName>
    </submittedName>
</protein>
<evidence type="ECO:0000256" key="3">
    <source>
        <dbReference type="ARBA" id="ARBA00023004"/>
    </source>
</evidence>
<dbReference type="EMBL" id="FTOM01000002">
    <property type="protein sequence ID" value="SIS67377.1"/>
    <property type="molecule type" value="Genomic_DNA"/>
</dbReference>
<dbReference type="Gene3D" id="1.10.760.10">
    <property type="entry name" value="Cytochrome c-like domain"/>
    <property type="match status" value="1"/>
</dbReference>
<dbReference type="InterPro" id="IPR009056">
    <property type="entry name" value="Cyt_c-like_dom"/>
</dbReference>
<evidence type="ECO:0000256" key="1">
    <source>
        <dbReference type="ARBA" id="ARBA00022617"/>
    </source>
</evidence>
<dbReference type="InterPro" id="IPR010538">
    <property type="entry name" value="DHOR"/>
</dbReference>
<name>A0A1N7L0P5_9RHOB</name>
<dbReference type="OrthoDB" id="9805202at2"/>